<keyword evidence="3" id="KW-1185">Reference proteome</keyword>
<dbReference type="GO" id="GO:0003677">
    <property type="term" value="F:DNA binding"/>
    <property type="evidence" value="ECO:0007669"/>
    <property type="project" value="InterPro"/>
</dbReference>
<accession>U2LP64</accession>
<dbReference type="InterPro" id="IPR009061">
    <property type="entry name" value="DNA-bd_dom_put_sf"/>
</dbReference>
<evidence type="ECO:0000313" key="3">
    <source>
        <dbReference type="Proteomes" id="UP000016662"/>
    </source>
</evidence>
<dbReference type="HOGENOM" id="CLU_140176_10_1_9"/>
<organism evidence="2 3">
    <name type="scientific">Ruminococcus callidus ATCC 27760</name>
    <dbReference type="NCBI Taxonomy" id="411473"/>
    <lineage>
        <taxon>Bacteria</taxon>
        <taxon>Bacillati</taxon>
        <taxon>Bacillota</taxon>
        <taxon>Clostridia</taxon>
        <taxon>Eubacteriales</taxon>
        <taxon>Oscillospiraceae</taxon>
        <taxon>Ruminococcus</taxon>
    </lineage>
</organism>
<dbReference type="SUPFAM" id="SSF46955">
    <property type="entry name" value="Putative DNA-binding domain"/>
    <property type="match status" value="1"/>
</dbReference>
<evidence type="ECO:0000259" key="1">
    <source>
        <dbReference type="Pfam" id="PF12728"/>
    </source>
</evidence>
<dbReference type="RefSeq" id="WP_021680800.1">
    <property type="nucleotide sequence ID" value="NZ_KI260306.1"/>
</dbReference>
<gene>
    <name evidence="2" type="ORF">RUMCAL_02628</name>
</gene>
<evidence type="ECO:0000313" key="2">
    <source>
        <dbReference type="EMBL" id="ERJ91289.1"/>
    </source>
</evidence>
<name>U2LP64_9FIRM</name>
<dbReference type="OrthoDB" id="26294at2"/>
<dbReference type="eggNOG" id="COG3311">
    <property type="taxonomic scope" value="Bacteria"/>
</dbReference>
<proteinExistence type="predicted"/>
<sequence length="66" mass="7832">MDTNTENDVLERWVNLEEVANYLSVSKDTIRAWIKQGKIPFYRAGKMYKFKISEIDDYVRNGKITE</sequence>
<dbReference type="STRING" id="411473.RUMCAL_02628"/>
<dbReference type="InterPro" id="IPR010093">
    <property type="entry name" value="SinI_DNA-bd"/>
</dbReference>
<dbReference type="Gene3D" id="1.10.10.10">
    <property type="entry name" value="Winged helix-like DNA-binding domain superfamily/Winged helix DNA-binding domain"/>
    <property type="match status" value="1"/>
</dbReference>
<dbReference type="EMBL" id="AWVF01000321">
    <property type="protein sequence ID" value="ERJ91289.1"/>
    <property type="molecule type" value="Genomic_DNA"/>
</dbReference>
<comment type="caution">
    <text evidence="2">The sequence shown here is derived from an EMBL/GenBank/DDBJ whole genome shotgun (WGS) entry which is preliminary data.</text>
</comment>
<dbReference type="InterPro" id="IPR041657">
    <property type="entry name" value="HTH_17"/>
</dbReference>
<feature type="domain" description="Helix-turn-helix" evidence="1">
    <location>
        <begin position="13"/>
        <end position="61"/>
    </location>
</feature>
<dbReference type="Pfam" id="PF12728">
    <property type="entry name" value="HTH_17"/>
    <property type="match status" value="1"/>
</dbReference>
<dbReference type="InterPro" id="IPR036388">
    <property type="entry name" value="WH-like_DNA-bd_sf"/>
</dbReference>
<dbReference type="AlphaFoldDB" id="U2LP64"/>
<dbReference type="NCBIfam" id="TIGR01764">
    <property type="entry name" value="excise"/>
    <property type="match status" value="1"/>
</dbReference>
<dbReference type="Proteomes" id="UP000016662">
    <property type="component" value="Unassembled WGS sequence"/>
</dbReference>
<protein>
    <submittedName>
        <fullName evidence="2">DNA binding domain, excisionase family</fullName>
    </submittedName>
</protein>
<reference evidence="2 3" key="1">
    <citation type="submission" date="2013-07" db="EMBL/GenBank/DDBJ databases">
        <authorList>
            <person name="Weinstock G."/>
            <person name="Sodergren E."/>
            <person name="Wylie T."/>
            <person name="Fulton L."/>
            <person name="Fulton R."/>
            <person name="Fronick C."/>
            <person name="O'Laughlin M."/>
            <person name="Godfrey J."/>
            <person name="Miner T."/>
            <person name="Herter B."/>
            <person name="Appelbaum E."/>
            <person name="Cordes M."/>
            <person name="Lek S."/>
            <person name="Wollam A."/>
            <person name="Pepin K.H."/>
            <person name="Palsikar V.B."/>
            <person name="Mitreva M."/>
            <person name="Wilson R.K."/>
        </authorList>
    </citation>
    <scope>NUCLEOTIDE SEQUENCE [LARGE SCALE GENOMIC DNA]</scope>
    <source>
        <strain evidence="2 3">ATCC 27760</strain>
    </source>
</reference>